<dbReference type="PANTHER" id="PTHR35089">
    <property type="entry name" value="CHAPERONE PROTEIN SKP"/>
    <property type="match status" value="1"/>
</dbReference>
<keyword evidence="6" id="KW-1185">Reference proteome</keyword>
<evidence type="ECO:0000313" key="6">
    <source>
        <dbReference type="Proteomes" id="UP000184462"/>
    </source>
</evidence>
<dbReference type="AlphaFoldDB" id="A0A1M4Y3S4"/>
<comment type="similarity">
    <text evidence="1">Belongs to the Skp family.</text>
</comment>
<organism evidence="5 6">
    <name type="scientific">Psychroflexus salarius</name>
    <dbReference type="NCBI Taxonomy" id="1155689"/>
    <lineage>
        <taxon>Bacteria</taxon>
        <taxon>Pseudomonadati</taxon>
        <taxon>Bacteroidota</taxon>
        <taxon>Flavobacteriia</taxon>
        <taxon>Flavobacteriales</taxon>
        <taxon>Flavobacteriaceae</taxon>
        <taxon>Psychroflexus</taxon>
    </lineage>
</organism>
<protein>
    <submittedName>
        <fullName evidence="5">Periplasmic chaperone for outer membrane proteins Skp</fullName>
    </submittedName>
</protein>
<dbReference type="PANTHER" id="PTHR35089:SF1">
    <property type="entry name" value="CHAPERONE PROTEIN SKP"/>
    <property type="match status" value="1"/>
</dbReference>
<keyword evidence="3" id="KW-0175">Coiled coil</keyword>
<evidence type="ECO:0000256" key="1">
    <source>
        <dbReference type="ARBA" id="ARBA00009091"/>
    </source>
</evidence>
<keyword evidence="2 4" id="KW-0732">Signal</keyword>
<dbReference type="EMBL" id="FQTW01000013">
    <property type="protein sequence ID" value="SHF00401.1"/>
    <property type="molecule type" value="Genomic_DNA"/>
</dbReference>
<dbReference type="InterPro" id="IPR024930">
    <property type="entry name" value="Skp_dom_sf"/>
</dbReference>
<reference evidence="5 6" key="1">
    <citation type="submission" date="2016-11" db="EMBL/GenBank/DDBJ databases">
        <authorList>
            <person name="Jaros S."/>
            <person name="Januszkiewicz K."/>
            <person name="Wedrychowicz H."/>
        </authorList>
    </citation>
    <scope>NUCLEOTIDE SEQUENCE [LARGE SCALE GENOMIC DNA]</scope>
    <source>
        <strain evidence="5 6">DSM 25661</strain>
    </source>
</reference>
<evidence type="ECO:0000256" key="4">
    <source>
        <dbReference type="SAM" id="SignalP"/>
    </source>
</evidence>
<dbReference type="RefSeq" id="WP_073193696.1">
    <property type="nucleotide sequence ID" value="NZ_FQTW01000013.1"/>
</dbReference>
<evidence type="ECO:0000256" key="2">
    <source>
        <dbReference type="ARBA" id="ARBA00022729"/>
    </source>
</evidence>
<dbReference type="SMART" id="SM00935">
    <property type="entry name" value="OmpH"/>
    <property type="match status" value="1"/>
</dbReference>
<feature type="signal peptide" evidence="4">
    <location>
        <begin position="1"/>
        <end position="24"/>
    </location>
</feature>
<accession>A0A1M4Y3S4</accession>
<feature type="chain" id="PRO_5013041900" evidence="4">
    <location>
        <begin position="25"/>
        <end position="172"/>
    </location>
</feature>
<feature type="coiled-coil region" evidence="3">
    <location>
        <begin position="58"/>
        <end position="114"/>
    </location>
</feature>
<dbReference type="InterPro" id="IPR005632">
    <property type="entry name" value="Chaperone_Skp"/>
</dbReference>
<sequence length="172" mass="19577">MNTIKTLFIGLTLSLGLIATNANAQSKTAHINVQELLDKMPSYKEAQMQIQKLEQGYRSDIDASLKEAQKKNQQYQAEAETVTREENEKRAMELQEMEQSIREYQQTASQEIQKKQEELFRPILEKARNTIQKVAREKGFDYVLNSSTGSGVLMADGYDLLDDVIAEIKATK</sequence>
<dbReference type="GO" id="GO:0005829">
    <property type="term" value="C:cytosol"/>
    <property type="evidence" value="ECO:0007669"/>
    <property type="project" value="TreeGrafter"/>
</dbReference>
<dbReference type="GO" id="GO:0051082">
    <property type="term" value="F:unfolded protein binding"/>
    <property type="evidence" value="ECO:0007669"/>
    <property type="project" value="InterPro"/>
</dbReference>
<dbReference type="OrthoDB" id="1524711at2"/>
<dbReference type="Pfam" id="PF03938">
    <property type="entry name" value="OmpH"/>
    <property type="match status" value="1"/>
</dbReference>
<dbReference type="Proteomes" id="UP000184462">
    <property type="component" value="Unassembled WGS sequence"/>
</dbReference>
<evidence type="ECO:0000256" key="3">
    <source>
        <dbReference type="SAM" id="Coils"/>
    </source>
</evidence>
<dbReference type="Gene3D" id="3.30.910.20">
    <property type="entry name" value="Skp domain"/>
    <property type="match status" value="1"/>
</dbReference>
<evidence type="ECO:0000313" key="5">
    <source>
        <dbReference type="EMBL" id="SHF00401.1"/>
    </source>
</evidence>
<gene>
    <name evidence="5" type="ORF">SAMN05444278_1134</name>
</gene>
<dbReference type="STRING" id="1155689.SAMN05444278_1134"/>
<name>A0A1M4Y3S4_9FLAO</name>
<proteinExistence type="inferred from homology"/>
<dbReference type="SUPFAM" id="SSF111384">
    <property type="entry name" value="OmpH-like"/>
    <property type="match status" value="1"/>
</dbReference>
<dbReference type="GO" id="GO:0050821">
    <property type="term" value="P:protein stabilization"/>
    <property type="evidence" value="ECO:0007669"/>
    <property type="project" value="TreeGrafter"/>
</dbReference>